<dbReference type="RefSeq" id="WP_344740120.1">
    <property type="nucleotide sequence ID" value="NZ_BAABAY010000001.1"/>
</dbReference>
<organism evidence="2 3">
    <name type="scientific">Gaetbulibacter aestuarii</name>
    <dbReference type="NCBI Taxonomy" id="1502358"/>
    <lineage>
        <taxon>Bacteria</taxon>
        <taxon>Pseudomonadati</taxon>
        <taxon>Bacteroidota</taxon>
        <taxon>Flavobacteriia</taxon>
        <taxon>Flavobacteriales</taxon>
        <taxon>Flavobacteriaceae</taxon>
        <taxon>Gaetbulibacter</taxon>
    </lineage>
</organism>
<sequence length="114" mass="13060">MKRIITAILLIIGFSLSVSAQSKMKEKASERANKLNMEIVAGDKSQALTDDQMAQITELEMKRLEEVRGLRKSNADKEAIKAVNKKYFKQMYSEVLTKKQKKARREGKDKVKKK</sequence>
<evidence type="ECO:0008006" key="4">
    <source>
        <dbReference type="Google" id="ProtNLM"/>
    </source>
</evidence>
<evidence type="ECO:0000313" key="3">
    <source>
        <dbReference type="Proteomes" id="UP001610100"/>
    </source>
</evidence>
<evidence type="ECO:0000313" key="2">
    <source>
        <dbReference type="EMBL" id="MFH6771162.1"/>
    </source>
</evidence>
<comment type="caution">
    <text evidence="2">The sequence shown here is derived from an EMBL/GenBank/DDBJ whole genome shotgun (WGS) entry which is preliminary data.</text>
</comment>
<keyword evidence="3" id="KW-1185">Reference proteome</keyword>
<dbReference type="Proteomes" id="UP001610100">
    <property type="component" value="Unassembled WGS sequence"/>
</dbReference>
<protein>
    <recommendedName>
        <fullName evidence="4">DUF4890 domain-containing protein</fullName>
    </recommendedName>
</protein>
<name>A0ABW7N125_9FLAO</name>
<feature type="signal peptide" evidence="1">
    <location>
        <begin position="1"/>
        <end position="20"/>
    </location>
</feature>
<gene>
    <name evidence="2" type="ORF">V8G58_04385</name>
</gene>
<accession>A0ABW7N125</accession>
<evidence type="ECO:0000256" key="1">
    <source>
        <dbReference type="SAM" id="SignalP"/>
    </source>
</evidence>
<reference evidence="2 3" key="1">
    <citation type="submission" date="2024-02" db="EMBL/GenBank/DDBJ databases">
        <title>A Gaetbulibacter species isolated from tidal flats and genomic insights of their niches.</title>
        <authorList>
            <person name="Ye Y."/>
        </authorList>
    </citation>
    <scope>NUCLEOTIDE SEQUENCE [LARGE SCALE GENOMIC DNA]</scope>
    <source>
        <strain evidence="2 3">KYW382</strain>
    </source>
</reference>
<keyword evidence="1" id="KW-0732">Signal</keyword>
<proteinExistence type="predicted"/>
<dbReference type="EMBL" id="JBAWKB010000001">
    <property type="protein sequence ID" value="MFH6771162.1"/>
    <property type="molecule type" value="Genomic_DNA"/>
</dbReference>
<feature type="chain" id="PRO_5046598864" description="DUF4890 domain-containing protein" evidence="1">
    <location>
        <begin position="21"/>
        <end position="114"/>
    </location>
</feature>